<keyword evidence="3" id="KW-1185">Reference proteome</keyword>
<dbReference type="Proteomes" id="UP000276128">
    <property type="component" value="Unassembled WGS sequence"/>
</dbReference>
<dbReference type="RefSeq" id="WP_126145168.1">
    <property type="nucleotide sequence ID" value="NZ_RXHU01000168.1"/>
</dbReference>
<protein>
    <recommendedName>
        <fullName evidence="4">DUF3899 domain-containing protein</fullName>
    </recommendedName>
</protein>
<keyword evidence="1" id="KW-0812">Transmembrane</keyword>
<evidence type="ECO:0008006" key="4">
    <source>
        <dbReference type="Google" id="ProtNLM"/>
    </source>
</evidence>
<dbReference type="AlphaFoldDB" id="A0A430J3V8"/>
<evidence type="ECO:0000256" key="1">
    <source>
        <dbReference type="SAM" id="Phobius"/>
    </source>
</evidence>
<keyword evidence="1" id="KW-1133">Transmembrane helix</keyword>
<name>A0A430J3V8_9BACL</name>
<sequence>MASFADKLFMISLILLMVSVVVSGVGFQFLKWKSQVEDELDEEPKSSSARKKAAMDRQDKSLKRIGRSYLFWIALGGMLLSVVLSLLAG</sequence>
<feature type="transmembrane region" description="Helical" evidence="1">
    <location>
        <begin position="69"/>
        <end position="88"/>
    </location>
</feature>
<accession>A0A430J3V8</accession>
<reference evidence="2 3" key="1">
    <citation type="submission" date="2018-12" db="EMBL/GenBank/DDBJ databases">
        <title>Bacillus ochoae sp. nov., Paenibacillus whitsoniae sp. nov., Paenibacillus spiritus sp. nov. Isolated from the Mars Exploration Rover during spacecraft assembly.</title>
        <authorList>
            <person name="Seuylemezian A."/>
            <person name="Vaishampayan P."/>
        </authorList>
    </citation>
    <scope>NUCLEOTIDE SEQUENCE [LARGE SCALE GENOMIC DNA]</scope>
    <source>
        <strain evidence="2 3">MER 54</strain>
    </source>
</reference>
<evidence type="ECO:0000313" key="2">
    <source>
        <dbReference type="EMBL" id="RTD99681.1"/>
    </source>
</evidence>
<gene>
    <name evidence="2" type="ORF">EJQ19_31595</name>
</gene>
<comment type="caution">
    <text evidence="2">The sequence shown here is derived from an EMBL/GenBank/DDBJ whole genome shotgun (WGS) entry which is preliminary data.</text>
</comment>
<keyword evidence="1" id="KW-0472">Membrane</keyword>
<dbReference type="OrthoDB" id="2623435at2"/>
<organism evidence="2 3">
    <name type="scientific">Paenibacillus whitsoniae</name>
    <dbReference type="NCBI Taxonomy" id="2496558"/>
    <lineage>
        <taxon>Bacteria</taxon>
        <taxon>Bacillati</taxon>
        <taxon>Bacillota</taxon>
        <taxon>Bacilli</taxon>
        <taxon>Bacillales</taxon>
        <taxon>Paenibacillaceae</taxon>
        <taxon>Paenibacillus</taxon>
    </lineage>
</organism>
<proteinExistence type="predicted"/>
<feature type="transmembrane region" description="Helical" evidence="1">
    <location>
        <begin position="7"/>
        <end position="30"/>
    </location>
</feature>
<evidence type="ECO:0000313" key="3">
    <source>
        <dbReference type="Proteomes" id="UP000276128"/>
    </source>
</evidence>
<dbReference type="EMBL" id="RXHU01000168">
    <property type="protein sequence ID" value="RTD99681.1"/>
    <property type="molecule type" value="Genomic_DNA"/>
</dbReference>